<dbReference type="EMBL" id="BLXO01000006">
    <property type="protein sequence ID" value="GFN46965.1"/>
    <property type="molecule type" value="Genomic_DNA"/>
</dbReference>
<comment type="caution">
    <text evidence="1">The sequence shown here is derived from an EMBL/GenBank/DDBJ whole genome shotgun (WGS) entry which is preliminary data.</text>
</comment>
<proteinExistence type="predicted"/>
<dbReference type="AlphaFoldDB" id="A0A6L2ZRE8"/>
<organism evidence="1 2">
    <name type="scientific">Candidatus Regiella insecticola</name>
    <dbReference type="NCBI Taxonomy" id="138073"/>
    <lineage>
        <taxon>Bacteria</taxon>
        <taxon>Pseudomonadati</taxon>
        <taxon>Pseudomonadota</taxon>
        <taxon>Gammaproteobacteria</taxon>
        <taxon>Enterobacterales</taxon>
        <taxon>Enterobacteriaceae</taxon>
        <taxon>aphid secondary symbionts</taxon>
        <taxon>Candidatus Regiella</taxon>
    </lineage>
</organism>
<evidence type="ECO:0000313" key="2">
    <source>
        <dbReference type="Proteomes" id="UP000504714"/>
    </source>
</evidence>
<protein>
    <submittedName>
        <fullName evidence="1">Uncharacterized protein</fullName>
    </submittedName>
</protein>
<evidence type="ECO:0000313" key="1">
    <source>
        <dbReference type="EMBL" id="GFN46965.1"/>
    </source>
</evidence>
<gene>
    <name evidence="1" type="ORF">RINTU1_27920</name>
</gene>
<dbReference type="Proteomes" id="UP000504714">
    <property type="component" value="Unassembled WGS sequence"/>
</dbReference>
<sequence length="38" mass="3969">MVLRHTGLPFAFQAAALLAVGLRPHGMSRLIGLTPLAA</sequence>
<reference evidence="1 2" key="1">
    <citation type="submission" date="2020-06" db="EMBL/GenBank/DDBJ databases">
        <title>The genome sequence of Candidatus Regiella insecticola strain Tut.</title>
        <authorList>
            <person name="Nikoh N."/>
            <person name="Tsuchida T."/>
            <person name="Koga R."/>
            <person name="Oshima K."/>
            <person name="Hattori M."/>
            <person name="Fukatsu T."/>
        </authorList>
    </citation>
    <scope>NUCLEOTIDE SEQUENCE [LARGE SCALE GENOMIC DNA]</scope>
    <source>
        <strain evidence="1 2">Tut</strain>
    </source>
</reference>
<accession>A0A6L2ZRE8</accession>
<name>A0A6L2ZRE8_9ENTR</name>